<dbReference type="SUPFAM" id="SSF52540">
    <property type="entry name" value="P-loop containing nucleoside triphosphate hydrolases"/>
    <property type="match status" value="1"/>
</dbReference>
<dbReference type="EMBL" id="CP033464">
    <property type="protein sequence ID" value="QDX94334.1"/>
    <property type="molecule type" value="Genomic_DNA"/>
</dbReference>
<dbReference type="AlphaFoldDB" id="A0A518VBH4"/>
<organism evidence="1 2">
    <name type="scientific">Brevibacillus laterosporus</name>
    <name type="common">Bacillus laterosporus</name>
    <dbReference type="NCBI Taxonomy" id="1465"/>
    <lineage>
        <taxon>Bacteria</taxon>
        <taxon>Bacillati</taxon>
        <taxon>Bacillota</taxon>
        <taxon>Bacilli</taxon>
        <taxon>Bacillales</taxon>
        <taxon>Paenibacillaceae</taxon>
        <taxon>Brevibacillus</taxon>
    </lineage>
</organism>
<dbReference type="Pfam" id="PF13479">
    <property type="entry name" value="AAA_24"/>
    <property type="match status" value="1"/>
</dbReference>
<dbReference type="OrthoDB" id="2339926at2"/>
<evidence type="ECO:0000313" key="2">
    <source>
        <dbReference type="Proteomes" id="UP000319432"/>
    </source>
</evidence>
<keyword evidence="2" id="KW-1185">Reference proteome</keyword>
<sequence>MLNKNNIKLECKKLTLKFRKPEERKQGLKILFYGENGSGKSWTALTFPKNAVVDSESKIGVNESNPRFKDNIVGIADTSNYYDVVELMEQVLKDPKICKTFTVDSYTKVYNSVQVSAMEVEEERARKKGGNVDDQTISMRGHGKVKLNVVRLDDFIAQASAKGINVIAVAHKEDVKQKSGDNWIKIGEKPDLRKNAEHTFDVVFRFYKEKDIVTGEYKYCADVEKDTTNTYKLGTKIENVTYENFKEYIERNSKAKIIDSNYDKTIQTNMEGMKKEQEDFETIVKEFKDLYKRLGDTDPENKSKIGKLMKEKCVEKYNDPLMASQLKEVIEKMKKL</sequence>
<proteinExistence type="predicted"/>
<gene>
    <name evidence="1" type="ORF">EEL30_19840</name>
</gene>
<accession>A0A518VBH4</accession>
<name>A0A518VBH4_BRELA</name>
<dbReference type="InterPro" id="IPR027417">
    <property type="entry name" value="P-loop_NTPase"/>
</dbReference>
<protein>
    <submittedName>
        <fullName evidence="1">Uncharacterized protein</fullName>
    </submittedName>
</protein>
<evidence type="ECO:0000313" key="1">
    <source>
        <dbReference type="EMBL" id="QDX94334.1"/>
    </source>
</evidence>
<dbReference type="Proteomes" id="UP000319432">
    <property type="component" value="Chromosome"/>
</dbReference>
<reference evidence="1 2" key="1">
    <citation type="submission" date="2018-11" db="EMBL/GenBank/DDBJ databases">
        <title>Phylogenetic determinants of toxin gene distribution in genomes of Brevibacillus laterosporus.</title>
        <authorList>
            <person name="Glare T.R."/>
            <person name="Durrant A."/>
            <person name="Berry C."/>
            <person name="Palma L."/>
            <person name="Ormskirk M."/>
            <person name="Cox M.O."/>
        </authorList>
    </citation>
    <scope>NUCLEOTIDE SEQUENCE [LARGE SCALE GENOMIC DNA]</scope>
    <source>
        <strain evidence="1 2">1821L</strain>
    </source>
</reference>
<dbReference type="Gene3D" id="3.40.50.300">
    <property type="entry name" value="P-loop containing nucleotide triphosphate hydrolases"/>
    <property type="match status" value="1"/>
</dbReference>